<evidence type="ECO:0000256" key="5">
    <source>
        <dbReference type="ARBA" id="ARBA00022989"/>
    </source>
</evidence>
<dbReference type="GO" id="GO:0016020">
    <property type="term" value="C:membrane"/>
    <property type="evidence" value="ECO:0007669"/>
    <property type="project" value="InterPro"/>
</dbReference>
<dbReference type="InterPro" id="IPR050173">
    <property type="entry name" value="ABC_transporter_C-like"/>
</dbReference>
<keyword evidence="4" id="KW-0067">ATP-binding</keyword>
<evidence type="ECO:0000256" key="1">
    <source>
        <dbReference type="ARBA" id="ARBA00022448"/>
    </source>
</evidence>
<protein>
    <recommendedName>
        <fullName evidence="8">ABC transmembrane type-1 domain-containing protein</fullName>
    </recommendedName>
</protein>
<dbReference type="Proteomes" id="UP001190926">
    <property type="component" value="Unassembled WGS sequence"/>
</dbReference>
<organism evidence="9 10">
    <name type="scientific">Perilla frutescens var. hirtella</name>
    <name type="common">Perilla citriodora</name>
    <name type="synonym">Perilla setoyensis</name>
    <dbReference type="NCBI Taxonomy" id="608512"/>
    <lineage>
        <taxon>Eukaryota</taxon>
        <taxon>Viridiplantae</taxon>
        <taxon>Streptophyta</taxon>
        <taxon>Embryophyta</taxon>
        <taxon>Tracheophyta</taxon>
        <taxon>Spermatophyta</taxon>
        <taxon>Magnoliopsida</taxon>
        <taxon>eudicotyledons</taxon>
        <taxon>Gunneridae</taxon>
        <taxon>Pentapetalae</taxon>
        <taxon>asterids</taxon>
        <taxon>lamiids</taxon>
        <taxon>Lamiales</taxon>
        <taxon>Lamiaceae</taxon>
        <taxon>Nepetoideae</taxon>
        <taxon>Elsholtzieae</taxon>
        <taxon>Perilla</taxon>
    </lineage>
</organism>
<dbReference type="PANTHER" id="PTHR24223">
    <property type="entry name" value="ATP-BINDING CASSETTE SUB-FAMILY C"/>
    <property type="match status" value="1"/>
</dbReference>
<accession>A0AAD4P734</accession>
<feature type="transmembrane region" description="Helical" evidence="7">
    <location>
        <begin position="48"/>
        <end position="79"/>
    </location>
</feature>
<dbReference type="InterPro" id="IPR011527">
    <property type="entry name" value="ABC1_TM_dom"/>
</dbReference>
<dbReference type="SUPFAM" id="SSF52540">
    <property type="entry name" value="P-loop containing nucleoside triphosphate hydrolases"/>
    <property type="match status" value="1"/>
</dbReference>
<dbReference type="Gene3D" id="3.40.50.300">
    <property type="entry name" value="P-loop containing nucleotide triphosphate hydrolases"/>
    <property type="match status" value="1"/>
</dbReference>
<reference evidence="9 10" key="1">
    <citation type="journal article" date="2021" name="Nat. Commun.">
        <title>Incipient diploidization of the medicinal plant Perilla within 10,000 years.</title>
        <authorList>
            <person name="Zhang Y."/>
            <person name="Shen Q."/>
            <person name="Leng L."/>
            <person name="Zhang D."/>
            <person name="Chen S."/>
            <person name="Shi Y."/>
            <person name="Ning Z."/>
            <person name="Chen S."/>
        </authorList>
    </citation>
    <scope>NUCLEOTIDE SEQUENCE [LARGE SCALE GENOMIC DNA]</scope>
    <source>
        <strain evidence="10">cv. PC099</strain>
    </source>
</reference>
<keyword evidence="2 7" id="KW-0812">Transmembrane</keyword>
<dbReference type="GO" id="GO:0140359">
    <property type="term" value="F:ABC-type transporter activity"/>
    <property type="evidence" value="ECO:0007669"/>
    <property type="project" value="InterPro"/>
</dbReference>
<keyword evidence="3" id="KW-0547">Nucleotide-binding</keyword>
<dbReference type="PANTHER" id="PTHR24223:SF181">
    <property type="entry name" value="ABC TRANSPORTER C FAMILY MEMBER 3"/>
    <property type="match status" value="1"/>
</dbReference>
<keyword evidence="10" id="KW-1185">Reference proteome</keyword>
<evidence type="ECO:0000256" key="4">
    <source>
        <dbReference type="ARBA" id="ARBA00022840"/>
    </source>
</evidence>
<gene>
    <name evidence="9" type="ORF">C2S53_011552</name>
</gene>
<dbReference type="AlphaFoldDB" id="A0AAD4P734"/>
<dbReference type="InterPro" id="IPR027417">
    <property type="entry name" value="P-loop_NTPase"/>
</dbReference>
<evidence type="ECO:0000256" key="7">
    <source>
        <dbReference type="SAM" id="Phobius"/>
    </source>
</evidence>
<keyword evidence="6 7" id="KW-0472">Membrane</keyword>
<evidence type="ECO:0000313" key="9">
    <source>
        <dbReference type="EMBL" id="KAH6829328.1"/>
    </source>
</evidence>
<evidence type="ECO:0000256" key="6">
    <source>
        <dbReference type="ARBA" id="ARBA00023136"/>
    </source>
</evidence>
<keyword evidence="1" id="KW-0813">Transport</keyword>
<evidence type="ECO:0000256" key="2">
    <source>
        <dbReference type="ARBA" id="ARBA00022692"/>
    </source>
</evidence>
<name>A0AAD4P734_PERFH</name>
<dbReference type="EMBL" id="SDAM02000109">
    <property type="protein sequence ID" value="KAH6829328.1"/>
    <property type="molecule type" value="Genomic_DNA"/>
</dbReference>
<evidence type="ECO:0000256" key="3">
    <source>
        <dbReference type="ARBA" id="ARBA00022741"/>
    </source>
</evidence>
<dbReference type="InterPro" id="IPR036640">
    <property type="entry name" value="ABC1_TM_sf"/>
</dbReference>
<feature type="domain" description="ABC transmembrane type-1" evidence="8">
    <location>
        <begin position="1"/>
        <end position="98"/>
    </location>
</feature>
<proteinExistence type="predicted"/>
<dbReference type="GO" id="GO:0005524">
    <property type="term" value="F:ATP binding"/>
    <property type="evidence" value="ECO:0007669"/>
    <property type="project" value="UniProtKB-KW"/>
</dbReference>
<evidence type="ECO:0000313" key="10">
    <source>
        <dbReference type="Proteomes" id="UP001190926"/>
    </source>
</evidence>
<dbReference type="Pfam" id="PF00664">
    <property type="entry name" value="ABC_membrane"/>
    <property type="match status" value="1"/>
</dbReference>
<sequence>MKSKDERMKVTSKVLKNMRILKLQDWEMKFLSKIQDLRSVEAGWLQRYLYASAATVFVFWRASAFNSIVIFGACMLMGIPIESGKILSALAILSIASFLSLEDVEQDIVEKFLFGVSNLDTAVEVAVCGTVGSSKSSLLSCILRDMPKISGLIRLSRTKAYVAQSECIMGLLSSKIVIYVKHQVEFLPAASLIMVMNDGKIKQSGKYNNILKFGSDFMELVGAHEEALLPLDSIYAREMSLRNSKPDASSDENDRANKTNGGVLAQAVLLAHILFQILQIGGNYWMAWATPASKDVAPHVGGSTLIIVYVALMHHCIFHALMSFFDSTPRGRILNRQASGPKLSRFERGFYNRILCFFNSKCDWNCCCHVPSCMAGVHHFHLSHCYLLVVAARKLARLYGVCKAPVIQHYSETFSGSLTIRSFDQKVRFRETGMRLIDECVAGLAVVYGLHLNMMQSWVVQSLYYIENSIISVERVLQHTCIPSEPPLVVQSNRPKRRWPI</sequence>
<evidence type="ECO:0000259" key="8">
    <source>
        <dbReference type="Pfam" id="PF00664"/>
    </source>
</evidence>
<keyword evidence="5 7" id="KW-1133">Transmembrane helix</keyword>
<dbReference type="Gene3D" id="1.20.1560.10">
    <property type="entry name" value="ABC transporter type 1, transmembrane domain"/>
    <property type="match status" value="1"/>
</dbReference>
<comment type="caution">
    <text evidence="9">The sequence shown here is derived from an EMBL/GenBank/DDBJ whole genome shotgun (WGS) entry which is preliminary data.</text>
</comment>
<dbReference type="SUPFAM" id="SSF90123">
    <property type="entry name" value="ABC transporter transmembrane region"/>
    <property type="match status" value="1"/>
</dbReference>